<name>A0A9W5QG13_BACCE</name>
<evidence type="ECO:0000256" key="12">
    <source>
        <dbReference type="SAM" id="Phobius"/>
    </source>
</evidence>
<dbReference type="Gene3D" id="1.20.1550.10">
    <property type="entry name" value="DsbB-like"/>
    <property type="match status" value="1"/>
</dbReference>
<evidence type="ECO:0000256" key="3">
    <source>
        <dbReference type="ARBA" id="ARBA00022448"/>
    </source>
</evidence>
<dbReference type="InterPro" id="IPR003752">
    <property type="entry name" value="DiS_bond_form_DsbB/BdbC"/>
</dbReference>
<keyword evidence="5" id="KW-0249">Electron transport</keyword>
<dbReference type="EMBL" id="AHEJ01000065">
    <property type="protein sequence ID" value="EOP62701.1"/>
    <property type="molecule type" value="Genomic_DNA"/>
</dbReference>
<evidence type="ECO:0000256" key="2">
    <source>
        <dbReference type="ARBA" id="ARBA00007602"/>
    </source>
</evidence>
<keyword evidence="9" id="KW-1015">Disulfide bond</keyword>
<evidence type="ECO:0000256" key="10">
    <source>
        <dbReference type="ARBA" id="ARBA00023186"/>
    </source>
</evidence>
<feature type="transmembrane region" description="Helical" evidence="12">
    <location>
        <begin position="7"/>
        <end position="26"/>
    </location>
</feature>
<keyword evidence="3" id="KW-0813">Transport</keyword>
<evidence type="ECO:0000313" key="14">
    <source>
        <dbReference type="Proteomes" id="UP000013989"/>
    </source>
</evidence>
<keyword evidence="7" id="KW-0560">Oxidoreductase</keyword>
<comment type="caution">
    <text evidence="13">The sequence shown here is derived from an EMBL/GenBank/DDBJ whole genome shotgun (WGS) entry which is preliminary data.</text>
</comment>
<dbReference type="GO" id="GO:0006457">
    <property type="term" value="P:protein folding"/>
    <property type="evidence" value="ECO:0007669"/>
    <property type="project" value="InterPro"/>
</dbReference>
<evidence type="ECO:0000313" key="13">
    <source>
        <dbReference type="EMBL" id="EOP62701.1"/>
    </source>
</evidence>
<protein>
    <recommendedName>
        <fullName evidence="15">Disulfide bond formation protein B</fullName>
    </recommendedName>
</protein>
<dbReference type="GO" id="GO:0016020">
    <property type="term" value="C:membrane"/>
    <property type="evidence" value="ECO:0007669"/>
    <property type="project" value="UniProtKB-SubCell"/>
</dbReference>
<dbReference type="Pfam" id="PF02600">
    <property type="entry name" value="DsbB"/>
    <property type="match status" value="1"/>
</dbReference>
<dbReference type="PANTHER" id="PTHR43469:SF1">
    <property type="entry name" value="SPBETA PROPHAGE-DERIVED DISULFIDE BOND FORMATION PROTEIN B"/>
    <property type="match status" value="1"/>
</dbReference>
<evidence type="ECO:0000256" key="8">
    <source>
        <dbReference type="ARBA" id="ARBA00023136"/>
    </source>
</evidence>
<keyword evidence="4 12" id="KW-0812">Transmembrane</keyword>
<evidence type="ECO:0000256" key="7">
    <source>
        <dbReference type="ARBA" id="ARBA00023002"/>
    </source>
</evidence>
<dbReference type="PANTHER" id="PTHR43469">
    <property type="entry name" value="DISULFIDE FORMATION PROTEIN-RELATED"/>
    <property type="match status" value="1"/>
</dbReference>
<accession>A0A9W5QG13</accession>
<proteinExistence type="inferred from homology"/>
<evidence type="ECO:0000256" key="1">
    <source>
        <dbReference type="ARBA" id="ARBA00004141"/>
    </source>
</evidence>
<keyword evidence="11" id="KW-0676">Redox-active center</keyword>
<evidence type="ECO:0000256" key="11">
    <source>
        <dbReference type="ARBA" id="ARBA00023284"/>
    </source>
</evidence>
<keyword evidence="6 12" id="KW-1133">Transmembrane helix</keyword>
<sequence>MLIIQKYHIVIAWTIATSAMLISLFFSEWMKLPPCDFCWYQRMAMYPLVLIWG</sequence>
<dbReference type="Proteomes" id="UP000013989">
    <property type="component" value="Unassembled WGS sequence"/>
</dbReference>
<dbReference type="InterPro" id="IPR023380">
    <property type="entry name" value="DsbB-like_sf"/>
</dbReference>
<dbReference type="GO" id="GO:0015035">
    <property type="term" value="F:protein-disulfide reductase activity"/>
    <property type="evidence" value="ECO:0007669"/>
    <property type="project" value="InterPro"/>
</dbReference>
<dbReference type="InterPro" id="IPR012187">
    <property type="entry name" value="Disulphide_bond_form_BdbC"/>
</dbReference>
<dbReference type="SUPFAM" id="SSF158442">
    <property type="entry name" value="DsbB-like"/>
    <property type="match status" value="1"/>
</dbReference>
<comment type="similarity">
    <text evidence="2">Belongs to the DsbB family. BdbC subfamily.</text>
</comment>
<evidence type="ECO:0000256" key="9">
    <source>
        <dbReference type="ARBA" id="ARBA00023157"/>
    </source>
</evidence>
<evidence type="ECO:0008006" key="15">
    <source>
        <dbReference type="Google" id="ProtNLM"/>
    </source>
</evidence>
<gene>
    <name evidence="13" type="ORF">IGU_03680</name>
</gene>
<evidence type="ECO:0000256" key="4">
    <source>
        <dbReference type="ARBA" id="ARBA00022692"/>
    </source>
</evidence>
<comment type="subcellular location">
    <subcellularLocation>
        <location evidence="1">Membrane</location>
        <topology evidence="1">Multi-pass membrane protein</topology>
    </subcellularLocation>
</comment>
<dbReference type="AlphaFoldDB" id="A0A9W5QG13"/>
<evidence type="ECO:0000256" key="6">
    <source>
        <dbReference type="ARBA" id="ARBA00022989"/>
    </source>
</evidence>
<organism evidence="13 14">
    <name type="scientific">Bacillus cereus ISP2954</name>
    <dbReference type="NCBI Taxonomy" id="1053215"/>
    <lineage>
        <taxon>Bacteria</taxon>
        <taxon>Bacillati</taxon>
        <taxon>Bacillota</taxon>
        <taxon>Bacilli</taxon>
        <taxon>Bacillales</taxon>
        <taxon>Bacillaceae</taxon>
        <taxon>Bacillus</taxon>
        <taxon>Bacillus cereus group</taxon>
    </lineage>
</organism>
<reference evidence="13 14" key="1">
    <citation type="submission" date="2012-12" db="EMBL/GenBank/DDBJ databases">
        <title>The Genome Sequence of Bacillus cereus ISP2954.</title>
        <authorList>
            <consortium name="The Broad Institute Genome Sequencing Platform"/>
            <consortium name="The Broad Institute Genome Sequencing Center for Infectious Disease"/>
            <person name="Feldgarden M."/>
            <person name="Van der Auwera G.A."/>
            <person name="Mahillon J."/>
            <person name="Duprez V."/>
            <person name="Timmery S."/>
            <person name="Mattelet C."/>
            <person name="Dierick K."/>
            <person name="Sun M."/>
            <person name="Yu Z."/>
            <person name="Zhu L."/>
            <person name="Hu X."/>
            <person name="Shank E.B."/>
            <person name="Swiecicka I."/>
            <person name="Hansen B.M."/>
            <person name="Andrup L."/>
            <person name="Walker B."/>
            <person name="Young S.K."/>
            <person name="Zeng Q."/>
            <person name="Gargeya S."/>
            <person name="Fitzgerald M."/>
            <person name="Haas B."/>
            <person name="Abouelleil A."/>
            <person name="Alvarado L."/>
            <person name="Arachchi H.M."/>
            <person name="Berlin A.M."/>
            <person name="Chapman S.B."/>
            <person name="Dewar J."/>
            <person name="Goldberg J."/>
            <person name="Griggs A."/>
            <person name="Gujja S."/>
            <person name="Hansen M."/>
            <person name="Howarth C."/>
            <person name="Imamovic A."/>
            <person name="Larimer J."/>
            <person name="McCowan C."/>
            <person name="Murphy C."/>
            <person name="Neiman D."/>
            <person name="Pearson M."/>
            <person name="Priest M."/>
            <person name="Roberts A."/>
            <person name="Saif S."/>
            <person name="Shea T."/>
            <person name="Sisk P."/>
            <person name="Sykes S."/>
            <person name="Wortman J."/>
            <person name="Nusbaum C."/>
            <person name="Birren B."/>
        </authorList>
    </citation>
    <scope>NUCLEOTIDE SEQUENCE [LARGE SCALE GENOMIC DNA]</scope>
    <source>
        <strain evidence="13 14">ISP2954</strain>
    </source>
</reference>
<keyword evidence="10" id="KW-0143">Chaperone</keyword>
<keyword evidence="8 12" id="KW-0472">Membrane</keyword>
<evidence type="ECO:0000256" key="5">
    <source>
        <dbReference type="ARBA" id="ARBA00022982"/>
    </source>
</evidence>